<protein>
    <recommendedName>
        <fullName evidence="8">Ferric oxidoreductase domain-containing protein</fullName>
    </recommendedName>
</protein>
<comment type="caution">
    <text evidence="9">The sequence shown here is derived from an EMBL/GenBank/DDBJ whole genome shotgun (WGS) entry which is preliminary data.</text>
</comment>
<evidence type="ECO:0000256" key="2">
    <source>
        <dbReference type="ARBA" id="ARBA00022448"/>
    </source>
</evidence>
<name>A0A554JBU4_9BACT</name>
<dbReference type="EMBL" id="VMFF01000027">
    <property type="protein sequence ID" value="TSC65804.1"/>
    <property type="molecule type" value="Genomic_DNA"/>
</dbReference>
<keyword evidence="2" id="KW-0813">Transport</keyword>
<feature type="transmembrane region" description="Helical" evidence="7">
    <location>
        <begin position="35"/>
        <end position="56"/>
    </location>
</feature>
<reference evidence="9 10" key="1">
    <citation type="submission" date="2017-07" db="EMBL/GenBank/DDBJ databases">
        <title>Mechanisms for carbon and nitrogen cycling indicate functional differentiation within the Candidate Phyla Radiation.</title>
        <authorList>
            <person name="Danczak R.E."/>
            <person name="Johnston M.D."/>
            <person name="Kenah C."/>
            <person name="Slattery M."/>
            <person name="Wrighton K.C."/>
            <person name="Wilkins M.J."/>
        </authorList>
    </citation>
    <scope>NUCLEOTIDE SEQUENCE [LARGE SCALE GENOMIC DNA]</scope>
    <source>
        <strain evidence="9">Gr01-1014_77</strain>
    </source>
</reference>
<dbReference type="AlphaFoldDB" id="A0A554JBU4"/>
<dbReference type="GO" id="GO:0016679">
    <property type="term" value="F:oxidoreductase activity, acting on diphenols and related substances as donors"/>
    <property type="evidence" value="ECO:0007669"/>
    <property type="project" value="TreeGrafter"/>
</dbReference>
<feature type="transmembrane region" description="Helical" evidence="7">
    <location>
        <begin position="106"/>
        <end position="131"/>
    </location>
</feature>
<keyword evidence="5" id="KW-0408">Iron</keyword>
<comment type="subcellular location">
    <subcellularLocation>
        <location evidence="1">Membrane</location>
        <topology evidence="1">Multi-pass membrane protein</topology>
    </subcellularLocation>
</comment>
<dbReference type="Pfam" id="PF01794">
    <property type="entry name" value="Ferric_reduct"/>
    <property type="match status" value="1"/>
</dbReference>
<feature type="transmembrane region" description="Helical" evidence="7">
    <location>
        <begin position="204"/>
        <end position="223"/>
    </location>
</feature>
<sequence length="225" mass="25728">MILTAAVLLAAVLYQVTISQFIDLNTTYIELGQTYALIAVALIYISLLITPMYFVFPALPFKPVFTKARRALGVSAFLFASLHVYLEFFKNFGGFSNLKYLTGIYLYAFLFGAIALLILTVMAVTSFNYAVKKMGKYWKIIHRFIYLAGFLIVFHSFILGSDFSSISNIESWIYIISLLFLFVLEFLRLDSWVVKKYPSVKPKLIVTVLTLLVVFGIITWYTFKK</sequence>
<proteinExistence type="predicted"/>
<feature type="transmembrane region" description="Helical" evidence="7">
    <location>
        <begin position="172"/>
        <end position="192"/>
    </location>
</feature>
<gene>
    <name evidence="9" type="ORF">G01um101477_328</name>
</gene>
<dbReference type="PANTHER" id="PTHR36964:SF1">
    <property type="entry name" value="PROTEIN-METHIONINE-SULFOXIDE REDUCTASE HEME-BINDING SUBUNIT MSRQ"/>
    <property type="match status" value="1"/>
</dbReference>
<evidence type="ECO:0000313" key="9">
    <source>
        <dbReference type="EMBL" id="TSC65804.1"/>
    </source>
</evidence>
<evidence type="ECO:0000256" key="6">
    <source>
        <dbReference type="ARBA" id="ARBA00023136"/>
    </source>
</evidence>
<organism evidence="9 10">
    <name type="scientific">Candidatus Doudnabacteria bacterium Gr01-1014_77</name>
    <dbReference type="NCBI Taxonomy" id="2017133"/>
    <lineage>
        <taxon>Bacteria</taxon>
        <taxon>Candidatus Doudnaibacteriota</taxon>
    </lineage>
</organism>
<keyword evidence="4 7" id="KW-1133">Transmembrane helix</keyword>
<evidence type="ECO:0000256" key="7">
    <source>
        <dbReference type="SAM" id="Phobius"/>
    </source>
</evidence>
<dbReference type="PANTHER" id="PTHR36964">
    <property type="entry name" value="PROTEIN-METHIONINE-SULFOXIDE REDUCTASE HEME-BINDING SUBUNIT MSRQ"/>
    <property type="match status" value="1"/>
</dbReference>
<dbReference type="InterPro" id="IPR022837">
    <property type="entry name" value="MsrQ-like"/>
</dbReference>
<evidence type="ECO:0000313" key="10">
    <source>
        <dbReference type="Proteomes" id="UP000319613"/>
    </source>
</evidence>
<dbReference type="GO" id="GO:0010181">
    <property type="term" value="F:FMN binding"/>
    <property type="evidence" value="ECO:0007669"/>
    <property type="project" value="TreeGrafter"/>
</dbReference>
<evidence type="ECO:0000259" key="8">
    <source>
        <dbReference type="Pfam" id="PF01794"/>
    </source>
</evidence>
<dbReference type="GO" id="GO:0020037">
    <property type="term" value="F:heme binding"/>
    <property type="evidence" value="ECO:0007669"/>
    <property type="project" value="TreeGrafter"/>
</dbReference>
<dbReference type="Proteomes" id="UP000319613">
    <property type="component" value="Unassembled WGS sequence"/>
</dbReference>
<keyword evidence="6 7" id="KW-0472">Membrane</keyword>
<feature type="domain" description="Ferric oxidoreductase" evidence="8">
    <location>
        <begin position="37"/>
        <end position="152"/>
    </location>
</feature>
<dbReference type="GO" id="GO:0005886">
    <property type="term" value="C:plasma membrane"/>
    <property type="evidence" value="ECO:0007669"/>
    <property type="project" value="TreeGrafter"/>
</dbReference>
<dbReference type="InterPro" id="IPR013130">
    <property type="entry name" value="Fe3_Rdtase_TM_dom"/>
</dbReference>
<evidence type="ECO:0000256" key="4">
    <source>
        <dbReference type="ARBA" id="ARBA00022989"/>
    </source>
</evidence>
<accession>A0A554JBU4</accession>
<evidence type="ECO:0000256" key="3">
    <source>
        <dbReference type="ARBA" id="ARBA00022692"/>
    </source>
</evidence>
<evidence type="ECO:0000256" key="5">
    <source>
        <dbReference type="ARBA" id="ARBA00023004"/>
    </source>
</evidence>
<feature type="transmembrane region" description="Helical" evidence="7">
    <location>
        <begin position="68"/>
        <end position="86"/>
    </location>
</feature>
<keyword evidence="3 7" id="KW-0812">Transmembrane</keyword>
<feature type="transmembrane region" description="Helical" evidence="7">
    <location>
        <begin position="143"/>
        <end position="160"/>
    </location>
</feature>
<evidence type="ECO:0000256" key="1">
    <source>
        <dbReference type="ARBA" id="ARBA00004141"/>
    </source>
</evidence>